<dbReference type="EMBL" id="BLXT01003753">
    <property type="protein sequence ID" value="GFO05828.1"/>
    <property type="molecule type" value="Genomic_DNA"/>
</dbReference>
<feature type="compositionally biased region" description="Polar residues" evidence="2">
    <location>
        <begin position="1152"/>
        <end position="1165"/>
    </location>
</feature>
<feature type="coiled-coil region" evidence="1">
    <location>
        <begin position="55"/>
        <end position="120"/>
    </location>
</feature>
<feature type="compositionally biased region" description="Basic and acidic residues" evidence="2">
    <location>
        <begin position="481"/>
        <end position="491"/>
    </location>
</feature>
<keyword evidence="4" id="KW-1185">Reference proteome</keyword>
<gene>
    <name evidence="3" type="ORF">PoB_003233300</name>
</gene>
<keyword evidence="1" id="KW-0175">Coiled coil</keyword>
<proteinExistence type="predicted"/>
<evidence type="ECO:0000256" key="2">
    <source>
        <dbReference type="SAM" id="MobiDB-lite"/>
    </source>
</evidence>
<sequence>MDSLMNPTFFARTCIPHHIVCRCPFWNKYCDDVLHSNLFSVTIASDLNRRLSHKQNLHTSAMQEKTRQMEELQAELVRVRVQASEQSLQAAEIKKTEARLEALHGRVHQLEEEKASLEVQLEEDWKRRQKALSQLEAAHSLVGLHLENANKNRHEADKYRQQNHDLIGQRDHVTQKLSDAEQRLEERQQELSCARERWEKEACMKLELETDMAVKTESIETLQKAKTVLEEQHVQALSEKEALESALHDAERKLKVPRTDVCLQAGCSKDNLFDASVQARAECHSLAIQTEPPPDVQSISCQTVVHRQQTVSSQTDHRHMTMTRGNQTYTPVCVHAASGPSVNESILCRADKEIQTSAVFCEFSRLEAISSDADRKIVDLCAFAATLPSKNSGDSNSSNSTTANEYCCGDWTRAALASSVDMIKCLPNSKKGSSIQNRATISTGSCHSHNINNIITPSGENEEISMCCVSSIQTPTQGTENSRKISTDENHPGSSFWQQASSPEIGAINIENDVERNKLATDQPTMTAASTSYSSLHRLVKLEHEKEKGTLSLLLKGKGLPRKALKMKRDKWQQEAKELSALNFMSKHLSSTDLQSKKQLQMEEQSSMPLSDTSSENLLDSKPTHGRKKPKYPHLSFGQSSSHEENVGSNENIDCVTSVETKYLNTKTDKSAKGNKISEELSRSDKDSALMAVELYSADLAPLQRSRWDVYAKPHLVTSTYKQQLGLERDGSVTNQVTDPGMRDASSSASHSLSSNKKVACVQANQALKSKSIDLPQPYHLEYAVGSSKEYTDITVKTEIDDQFVSSSGAVVQDLCNDNLMTAGKDYNKENIDNDTNGILLPNSHSNVDSALVSRIENIEPAQDFAHSSPAVIYDDSKVPGSRKVVSSLRLIRNSTHDPLPATSDTLSRPSVISIDKDLLSKTSESSTPSFSNKGSNQQQRLPGNREEYNVTVWKQQTSCHDQNKPSQLHILTQTTTQLPGNGTEEQPAKFNNEKRNSQYVQDSVNELDQNIVEVNSHSNGTSNGNIRDLHYCLGGNSEPSYDPDAMKTPNNTGALKSTSVNNNASRSFFKSSHPRRTLQETISAFTASPSSRQLLGAPIPCRNRQRNQRPPSVAKVNPFDYDKSTRCGKKKETKGERTVHTAVSQKPHPEANQSIVASKGSNSSCHKDQDQSLKKKFSHLISPGISKLGGYSHERSGHSVKSNAIPKGILRDTTNKLSTSKSVHFPDQLEIHMKGLTQESQEIGLTSPSPTKKQLFCVLQAAPPSPSMSPMLPLTQSSPRADAVRSVPTSECDGMNSNKGENDEKLFKINEDDFMQASQAKVGTDGRKPVPQTSSYLFTEADRINAVSNREHNSNPIFKPESNLSPAAGQNDGQRESVATIAGPEVQEKNCEAEQPLEMQSNDYIINPYQSQLKDSKAAQSALLNGVGESDGIVGSNMGANALRSGTCQRNKVKTDVTPCSDIGLVIPETPDLSALIMHFSPEADTMAGPAKAGSTKDQASLSPPDFKKPKLI</sequence>
<reference evidence="3 4" key="1">
    <citation type="journal article" date="2021" name="Elife">
        <title>Chloroplast acquisition without the gene transfer in kleptoplastic sea slugs, Plakobranchus ocellatus.</title>
        <authorList>
            <person name="Maeda T."/>
            <person name="Takahashi S."/>
            <person name="Yoshida T."/>
            <person name="Shimamura S."/>
            <person name="Takaki Y."/>
            <person name="Nagai Y."/>
            <person name="Toyoda A."/>
            <person name="Suzuki Y."/>
            <person name="Arimoto A."/>
            <person name="Ishii H."/>
            <person name="Satoh N."/>
            <person name="Nishiyama T."/>
            <person name="Hasebe M."/>
            <person name="Maruyama T."/>
            <person name="Minagawa J."/>
            <person name="Obokata J."/>
            <person name="Shigenobu S."/>
        </authorList>
    </citation>
    <scope>NUCLEOTIDE SEQUENCE [LARGE SCALE GENOMIC DNA]</scope>
</reference>
<feature type="region of interest" description="Disordered" evidence="2">
    <location>
        <begin position="478"/>
        <end position="499"/>
    </location>
</feature>
<dbReference type="Proteomes" id="UP000735302">
    <property type="component" value="Unassembled WGS sequence"/>
</dbReference>
<feature type="compositionally biased region" description="Polar residues" evidence="2">
    <location>
        <begin position="933"/>
        <end position="942"/>
    </location>
</feature>
<comment type="caution">
    <text evidence="3">The sequence shown here is derived from an EMBL/GenBank/DDBJ whole genome shotgun (WGS) entry which is preliminary data.</text>
</comment>
<feature type="region of interest" description="Disordered" evidence="2">
    <location>
        <begin position="1267"/>
        <end position="1303"/>
    </location>
</feature>
<feature type="region of interest" description="Disordered" evidence="2">
    <location>
        <begin position="728"/>
        <end position="750"/>
    </location>
</feature>
<feature type="compositionally biased region" description="Polar residues" evidence="2">
    <location>
        <begin position="593"/>
        <end position="618"/>
    </location>
</feature>
<feature type="region of interest" description="Disordered" evidence="2">
    <location>
        <begin position="921"/>
        <end position="944"/>
    </location>
</feature>
<evidence type="ECO:0000313" key="4">
    <source>
        <dbReference type="Proteomes" id="UP000735302"/>
    </source>
</evidence>
<feature type="compositionally biased region" description="Low complexity" evidence="2">
    <location>
        <begin position="1269"/>
        <end position="1280"/>
    </location>
</feature>
<organism evidence="3 4">
    <name type="scientific">Plakobranchus ocellatus</name>
    <dbReference type="NCBI Taxonomy" id="259542"/>
    <lineage>
        <taxon>Eukaryota</taxon>
        <taxon>Metazoa</taxon>
        <taxon>Spiralia</taxon>
        <taxon>Lophotrochozoa</taxon>
        <taxon>Mollusca</taxon>
        <taxon>Gastropoda</taxon>
        <taxon>Heterobranchia</taxon>
        <taxon>Euthyneura</taxon>
        <taxon>Panpulmonata</taxon>
        <taxon>Sacoglossa</taxon>
        <taxon>Placobranchoidea</taxon>
        <taxon>Plakobranchidae</taxon>
        <taxon>Plakobranchus</taxon>
    </lineage>
</organism>
<feature type="compositionally biased region" description="Low complexity" evidence="2">
    <location>
        <begin position="921"/>
        <end position="932"/>
    </location>
</feature>
<evidence type="ECO:0000313" key="3">
    <source>
        <dbReference type="EMBL" id="GFO05828.1"/>
    </source>
</evidence>
<feature type="coiled-coil region" evidence="1">
    <location>
        <begin position="170"/>
        <end position="253"/>
    </location>
</feature>
<protein>
    <submittedName>
        <fullName evidence="3">Uncharacterized protein</fullName>
    </submittedName>
</protein>
<name>A0AAV4AEY2_9GAST</name>
<feature type="region of interest" description="Disordered" evidence="2">
    <location>
        <begin position="1097"/>
        <end position="1171"/>
    </location>
</feature>
<feature type="region of interest" description="Disordered" evidence="2">
    <location>
        <begin position="1350"/>
        <end position="1377"/>
    </location>
</feature>
<feature type="compositionally biased region" description="Polar residues" evidence="2">
    <location>
        <begin position="637"/>
        <end position="652"/>
    </location>
</feature>
<evidence type="ECO:0000256" key="1">
    <source>
        <dbReference type="SAM" id="Coils"/>
    </source>
</evidence>
<feature type="region of interest" description="Disordered" evidence="2">
    <location>
        <begin position="593"/>
        <end position="652"/>
    </location>
</feature>
<accession>A0AAV4AEY2</accession>
<feature type="region of interest" description="Disordered" evidence="2">
    <location>
        <begin position="1486"/>
        <end position="1514"/>
    </location>
</feature>